<feature type="compositionally biased region" description="Basic residues" evidence="2">
    <location>
        <begin position="504"/>
        <end position="513"/>
    </location>
</feature>
<accession>A0A226EPZ5</accession>
<dbReference type="SMART" id="SM00316">
    <property type="entry name" value="S1"/>
    <property type="match status" value="1"/>
</dbReference>
<name>A0A226EPZ5_FOLCA</name>
<feature type="region of interest" description="Disordered" evidence="2">
    <location>
        <begin position="1"/>
        <end position="84"/>
    </location>
</feature>
<dbReference type="SMART" id="SM00028">
    <property type="entry name" value="TPR"/>
    <property type="match status" value="3"/>
</dbReference>
<dbReference type="InterPro" id="IPR003029">
    <property type="entry name" value="S1_domain"/>
</dbReference>
<dbReference type="Gene3D" id="2.40.50.140">
    <property type="entry name" value="Nucleic acid-binding proteins"/>
    <property type="match status" value="1"/>
</dbReference>
<dbReference type="Proteomes" id="UP000198287">
    <property type="component" value="Unassembled WGS sequence"/>
</dbReference>
<dbReference type="AlphaFoldDB" id="A0A226EPZ5"/>
<dbReference type="GO" id="GO:0003676">
    <property type="term" value="F:nucleic acid binding"/>
    <property type="evidence" value="ECO:0007669"/>
    <property type="project" value="InterPro"/>
</dbReference>
<keyword evidence="1" id="KW-0802">TPR repeat</keyword>
<dbReference type="InterPro" id="IPR039190">
    <property type="entry name" value="TTC14"/>
</dbReference>
<feature type="compositionally biased region" description="Basic residues" evidence="2">
    <location>
        <begin position="627"/>
        <end position="649"/>
    </location>
</feature>
<feature type="repeat" description="TPR" evidence="1">
    <location>
        <begin position="371"/>
        <end position="404"/>
    </location>
</feature>
<feature type="compositionally biased region" description="Basic and acidic residues" evidence="2">
    <location>
        <begin position="616"/>
        <end position="626"/>
    </location>
</feature>
<dbReference type="SUPFAM" id="SSF48452">
    <property type="entry name" value="TPR-like"/>
    <property type="match status" value="1"/>
</dbReference>
<dbReference type="EMBL" id="LNIX01000002">
    <property type="protein sequence ID" value="OXA59693.1"/>
    <property type="molecule type" value="Genomic_DNA"/>
</dbReference>
<organism evidence="4 5">
    <name type="scientific">Folsomia candida</name>
    <name type="common">Springtail</name>
    <dbReference type="NCBI Taxonomy" id="158441"/>
    <lineage>
        <taxon>Eukaryota</taxon>
        <taxon>Metazoa</taxon>
        <taxon>Ecdysozoa</taxon>
        <taxon>Arthropoda</taxon>
        <taxon>Hexapoda</taxon>
        <taxon>Collembola</taxon>
        <taxon>Entomobryomorpha</taxon>
        <taxon>Isotomoidea</taxon>
        <taxon>Isotomidae</taxon>
        <taxon>Proisotominae</taxon>
        <taxon>Folsomia</taxon>
    </lineage>
</organism>
<feature type="compositionally biased region" description="Polar residues" evidence="2">
    <location>
        <begin position="672"/>
        <end position="688"/>
    </location>
</feature>
<gene>
    <name evidence="4" type="ORF">Fcan01_04571</name>
</gene>
<comment type="caution">
    <text evidence="4">The sequence shown here is derived from an EMBL/GenBank/DDBJ whole genome shotgun (WGS) entry which is preliminary data.</text>
</comment>
<dbReference type="Gene3D" id="1.25.40.10">
    <property type="entry name" value="Tetratricopeptide repeat domain"/>
    <property type="match status" value="1"/>
</dbReference>
<proteinExistence type="predicted"/>
<dbReference type="STRING" id="158441.A0A226EPZ5"/>
<dbReference type="PANTHER" id="PTHR23184">
    <property type="entry name" value="TETRATRICOPEPTIDE REPEAT PROTEIN 14"/>
    <property type="match status" value="1"/>
</dbReference>
<dbReference type="InterPro" id="IPR011990">
    <property type="entry name" value="TPR-like_helical_dom_sf"/>
</dbReference>
<feature type="domain" description="S1 motif" evidence="3">
    <location>
        <begin position="160"/>
        <end position="238"/>
    </location>
</feature>
<feature type="repeat" description="TPR" evidence="1">
    <location>
        <begin position="337"/>
        <end position="370"/>
    </location>
</feature>
<feature type="region of interest" description="Disordered" evidence="2">
    <location>
        <begin position="494"/>
        <end position="690"/>
    </location>
</feature>
<dbReference type="PROSITE" id="PS50005">
    <property type="entry name" value="TPR"/>
    <property type="match status" value="2"/>
</dbReference>
<sequence>MADHHFSNSGGAPPRGILKNRDGNSSSRFSGGAPPEMAPGDPRLNHRNSSGGGNGETTNWMNVMQSGGGGLGPPGASPTVGLGSDGRLERSLNLKMNEFIARKKDLLFKPLTADEMPLAEVKGFQHNSEDHYGLVPSLDHYLHVDGPEIRSYFFQNLQVGDILIASVYTKNNSGINLKLLSTDGGKHIVLEDLGIKAFCPASHTVPPREKNDYEIGDTVRVEVLEVSADSEKLVCGMKGVTLSPEMQHTFHLGKISRHDFPRQFTLATNDSDSRYRRSYEDMLTRSSGFQNPTNIGHLASTMGILSNRNSLMVGLRNEFPVKEGAAYLRRIQNGKWAHGNVADGIKYFKMGKFTEAFQCLNKALSIDSENVEGLVARGALYANNAGFEKAIEDFEAALKFNPNHYNARKYLAETLVALGKQQETAAKLEDAVSSYSKCLAVKQDHKEARDALLSLFDRTNKLDLTKLVPPAALKAAELKERLKLILQTEMRMNLDGGKIGGKDKKSKRKKGRKSSASDDDSSTSSTSESESDSDSSDDSDKGKKRKKSKKSKKKKSKKSKKSREEARPMSLSPFSKRLVDPRGQGVSGSGLSGFNESSFSEWGQQLGLSQQQTVHQVHDSDDESKRSSKKSKDKKRSKKKDKRKKRRRNSSSSSESDSDDSARIKDKRKSSKLSSANTSLNLGGSISSVIPDLGDLEAKLSAYYSKIEHEKLEPIVPPQAVKITVERNNSGGWEQNRDAYNEPARKVEMKSNADLKHDLYNSGGWHDGGKGGNKIELRTDDYGNYIQPEKMYSY</sequence>
<dbReference type="OMA" id="HEKITHF"/>
<evidence type="ECO:0000313" key="4">
    <source>
        <dbReference type="EMBL" id="OXA59693.1"/>
    </source>
</evidence>
<feature type="compositionally biased region" description="Basic residues" evidence="2">
    <location>
        <begin position="542"/>
        <end position="561"/>
    </location>
</feature>
<dbReference type="OrthoDB" id="1914839at2759"/>
<dbReference type="PROSITE" id="PS50126">
    <property type="entry name" value="S1"/>
    <property type="match status" value="1"/>
</dbReference>
<reference evidence="4 5" key="1">
    <citation type="submission" date="2015-12" db="EMBL/GenBank/DDBJ databases">
        <title>The genome of Folsomia candida.</title>
        <authorList>
            <person name="Faddeeva A."/>
            <person name="Derks M.F."/>
            <person name="Anvar Y."/>
            <person name="Smit S."/>
            <person name="Van Straalen N."/>
            <person name="Roelofs D."/>
        </authorList>
    </citation>
    <scope>NUCLEOTIDE SEQUENCE [LARGE SCALE GENOMIC DNA]</scope>
    <source>
        <strain evidence="4 5">VU population</strain>
        <tissue evidence="4">Whole body</tissue>
    </source>
</reference>
<dbReference type="PANTHER" id="PTHR23184:SF9">
    <property type="entry name" value="TETRATRICOPEPTIDE REPEAT PROTEIN 14"/>
    <property type="match status" value="1"/>
</dbReference>
<evidence type="ECO:0000256" key="2">
    <source>
        <dbReference type="SAM" id="MobiDB-lite"/>
    </source>
</evidence>
<feature type="compositionally biased region" description="Polar residues" evidence="2">
    <location>
        <begin position="592"/>
        <end position="615"/>
    </location>
</feature>
<evidence type="ECO:0000256" key="1">
    <source>
        <dbReference type="PROSITE-ProRule" id="PRU00339"/>
    </source>
</evidence>
<keyword evidence="5" id="KW-1185">Reference proteome</keyword>
<feature type="compositionally biased region" description="Polar residues" evidence="2">
    <location>
        <begin position="56"/>
        <end position="65"/>
    </location>
</feature>
<evidence type="ECO:0000259" key="3">
    <source>
        <dbReference type="PROSITE" id="PS50126"/>
    </source>
</evidence>
<evidence type="ECO:0000313" key="5">
    <source>
        <dbReference type="Proteomes" id="UP000198287"/>
    </source>
</evidence>
<dbReference type="InterPro" id="IPR019734">
    <property type="entry name" value="TPR_rpt"/>
</dbReference>
<dbReference type="Pfam" id="PF13414">
    <property type="entry name" value="TPR_11"/>
    <property type="match status" value="1"/>
</dbReference>
<dbReference type="InterPro" id="IPR012340">
    <property type="entry name" value="NA-bd_OB-fold"/>
</dbReference>
<protein>
    <submittedName>
        <fullName evidence="4">Tetratricopeptide repeat protein 14</fullName>
    </submittedName>
</protein>
<dbReference type="SUPFAM" id="SSF50249">
    <property type="entry name" value="Nucleic acid-binding proteins"/>
    <property type="match status" value="1"/>
</dbReference>